<feature type="chain" id="PRO_5022839413" evidence="1">
    <location>
        <begin position="25"/>
        <end position="549"/>
    </location>
</feature>
<dbReference type="KEGG" id="sufl:FIL70_14855"/>
<evidence type="ECO:0000313" key="4">
    <source>
        <dbReference type="Proteomes" id="UP000311469"/>
    </source>
</evidence>
<dbReference type="InterPro" id="IPR045175">
    <property type="entry name" value="M28_fam"/>
</dbReference>
<dbReference type="PANTHER" id="PTHR12147">
    <property type="entry name" value="METALLOPEPTIDASE M28 FAMILY MEMBER"/>
    <property type="match status" value="1"/>
</dbReference>
<keyword evidence="3" id="KW-0378">Hydrolase</keyword>
<dbReference type="GO" id="GO:0008235">
    <property type="term" value="F:metalloexopeptidase activity"/>
    <property type="evidence" value="ECO:0007669"/>
    <property type="project" value="InterPro"/>
</dbReference>
<dbReference type="AlphaFoldDB" id="A0A5B8CHA5"/>
<reference evidence="3 4" key="1">
    <citation type="submission" date="2019-06" db="EMBL/GenBank/DDBJ databases">
        <title>Genome organization and adaptive potential of archetypical organophosphate degarding Sphingobium fuliginis ATCC 27551.</title>
        <authorList>
            <person name="Sarwar A."/>
            <person name="Parthasarathy S."/>
            <person name="Singh C."/>
            <person name="Siddavattam D."/>
        </authorList>
    </citation>
    <scope>NUCLEOTIDE SEQUENCE [LARGE SCALE GENOMIC DNA]</scope>
    <source>
        <strain evidence="3 4">ATCC 27551</strain>
    </source>
</reference>
<name>A0A5B8CHA5_SPHSA</name>
<dbReference type="InterPro" id="IPR007484">
    <property type="entry name" value="Peptidase_M28"/>
</dbReference>
<sequence length="549" mass="57957">MRLRSFAFASTFALALATPGPAPAGTAPAGTAPAISAEGIRADIGFLADDLLEGRDAGTRGYDIAARYVAARFETLGLRQAVADSWYQPVTLAVARLDKGAAPSMDIGSRRFANGDDVAVGAFGREPRQSIEAQAVFVGYGLKSGREKIDDYAGLDLRGKFAVALSGSPVGMPSEIGAHLAAEKALAAQQAGAIGLITIPTTGYLRRTPWEKLRDRAQHPTVSWLEKDGQPYVRTPGIRGTGTVTGAAADALLAGSGRSLAAIRAEAEKKGVRPKGFALKPGIRIDRTSTVETAPSRNVLAVLPGSDPALAREYVLLMAHLDHLGVKEDGKGPDRVYNGAMDNASGVATLLAVAKAFAESGERPKRSILFAAVTAEEDGLLGSQYLARNPVLPAGGKLVGVVNLDMPILTYDFQDVIAFGADHSTLGPIVEKAAKAEGVSLSPDPLPAEGLFTRSDHYRFVQEGVPAVFLMTGFAGPGKEAFEHFLKTDYHQLSDQMSLPFNWGAAAKFAKVNYAIAREIADEPQAPLWYKGDFFGDAFAPDAPKAVKR</sequence>
<dbReference type="SUPFAM" id="SSF52025">
    <property type="entry name" value="PA domain"/>
    <property type="match status" value="1"/>
</dbReference>
<feature type="signal peptide" evidence="1">
    <location>
        <begin position="1"/>
        <end position="24"/>
    </location>
</feature>
<dbReference type="Pfam" id="PF04389">
    <property type="entry name" value="Peptidase_M28"/>
    <property type="match status" value="1"/>
</dbReference>
<dbReference type="Gene3D" id="3.40.630.10">
    <property type="entry name" value="Zn peptidases"/>
    <property type="match status" value="1"/>
</dbReference>
<evidence type="ECO:0000259" key="2">
    <source>
        <dbReference type="Pfam" id="PF04389"/>
    </source>
</evidence>
<dbReference type="PANTHER" id="PTHR12147:SF26">
    <property type="entry name" value="PEPTIDASE M28 DOMAIN-CONTAINING PROTEIN"/>
    <property type="match status" value="1"/>
</dbReference>
<keyword evidence="1" id="KW-0732">Signal</keyword>
<evidence type="ECO:0000313" key="3">
    <source>
        <dbReference type="EMBL" id="QDC38315.1"/>
    </source>
</evidence>
<organism evidence="3 4">
    <name type="scientific">Sphingobium fuliginis ATCC 27551</name>
    <dbReference type="NCBI Taxonomy" id="1208342"/>
    <lineage>
        <taxon>Bacteria</taxon>
        <taxon>Pseudomonadati</taxon>
        <taxon>Pseudomonadota</taxon>
        <taxon>Alphaproteobacteria</taxon>
        <taxon>Sphingomonadales</taxon>
        <taxon>Sphingomonadaceae</taxon>
        <taxon>Sphingobium</taxon>
    </lineage>
</organism>
<evidence type="ECO:0000256" key="1">
    <source>
        <dbReference type="SAM" id="SignalP"/>
    </source>
</evidence>
<dbReference type="EMBL" id="CP041016">
    <property type="protein sequence ID" value="QDC38315.1"/>
    <property type="molecule type" value="Genomic_DNA"/>
</dbReference>
<dbReference type="GO" id="GO:0006508">
    <property type="term" value="P:proteolysis"/>
    <property type="evidence" value="ECO:0007669"/>
    <property type="project" value="InterPro"/>
</dbReference>
<feature type="domain" description="Peptidase M28" evidence="2">
    <location>
        <begin position="298"/>
        <end position="515"/>
    </location>
</feature>
<dbReference type="SUPFAM" id="SSF53187">
    <property type="entry name" value="Zn-dependent exopeptidases"/>
    <property type="match status" value="1"/>
</dbReference>
<dbReference type="Gene3D" id="3.50.30.30">
    <property type="match status" value="1"/>
</dbReference>
<dbReference type="Proteomes" id="UP000311469">
    <property type="component" value="Chromosome cSF1"/>
</dbReference>
<dbReference type="InterPro" id="IPR046450">
    <property type="entry name" value="PA_dom_sf"/>
</dbReference>
<gene>
    <name evidence="3" type="ORF">FIL70_14855</name>
</gene>
<dbReference type="RefSeq" id="WP_140042647.1">
    <property type="nucleotide sequence ID" value="NZ_CP041016.1"/>
</dbReference>
<dbReference type="CDD" id="cd04820">
    <property type="entry name" value="PA_M28_1_1"/>
    <property type="match status" value="1"/>
</dbReference>
<proteinExistence type="predicted"/>
<protein>
    <submittedName>
        <fullName evidence="3">M20/M25/M40 family metallo-hydrolase</fullName>
    </submittedName>
</protein>
<accession>A0A5B8CHA5</accession>